<feature type="transmembrane region" description="Helical" evidence="6">
    <location>
        <begin position="320"/>
        <end position="340"/>
    </location>
</feature>
<feature type="transmembrane region" description="Helical" evidence="6">
    <location>
        <begin position="192"/>
        <end position="217"/>
    </location>
</feature>
<feature type="transmembrane region" description="Helical" evidence="6">
    <location>
        <begin position="238"/>
        <end position="263"/>
    </location>
</feature>
<dbReference type="Pfam" id="PF01554">
    <property type="entry name" value="MatE"/>
    <property type="match status" value="2"/>
</dbReference>
<feature type="transmembrane region" description="Helical" evidence="6">
    <location>
        <begin position="164"/>
        <end position="186"/>
    </location>
</feature>
<feature type="transmembrane region" description="Helical" evidence="6">
    <location>
        <begin position="392"/>
        <end position="413"/>
    </location>
</feature>
<feature type="transmembrane region" description="Helical" evidence="6">
    <location>
        <begin position="49"/>
        <end position="69"/>
    </location>
</feature>
<evidence type="ECO:0000256" key="6">
    <source>
        <dbReference type="RuleBase" id="RU004914"/>
    </source>
</evidence>
<dbReference type="Proteomes" id="UP000324897">
    <property type="component" value="Chromosome 1"/>
</dbReference>
<sequence>MEGEAPEEKSVLSEVKKQLRLAVPLVVGCLLQKIILTISIMFVGHLGELALASASLATSFASSSGFYLMTGMAWSLDTLCGQAFGAEQHRLVGVYKQRAMLVLGLVSIPVAVIWAFAGEILVWFRQDPEIAAGAGSYLRWLIPAVFLFGQLQCHVMFLQAQNTVLPVMLSSGITVGVHVAICGLLVRRLRLGIHGAALGIVFSYFFNMSCLALYVRLAPSCKKTWAGFSREAFRGIPAFLKLAVPSALMVCLECWAFELLMLLSGLLPNPKLEMAVLSICFNTYVLAFMVPMGLGFAASIRVSNELGAGRPQTACLATRVVMLLAFSMGLFVALVMVVSRNRLGYVYTDVEEVVLYSSKIMPILAACFFFDSIQCVLSGVVRGCGRQNVGAFINLAAYYLVGIPAASIFSFVCHLKGKGLWFGILCGVAVQMLLILFITLRTSWNKQASKAKDRVFRSTSSADMKTFGTQQANGCNSVGNEAQGITEETKCSRVT</sequence>
<dbReference type="GO" id="GO:0016020">
    <property type="term" value="C:membrane"/>
    <property type="evidence" value="ECO:0007669"/>
    <property type="project" value="UniProtKB-SubCell"/>
</dbReference>
<name>A0A5J9VA07_9POAL</name>
<dbReference type="GO" id="GO:0042910">
    <property type="term" value="F:xenobiotic transmembrane transporter activity"/>
    <property type="evidence" value="ECO:0007669"/>
    <property type="project" value="InterPro"/>
</dbReference>
<dbReference type="NCBIfam" id="TIGR00797">
    <property type="entry name" value="matE"/>
    <property type="match status" value="1"/>
</dbReference>
<evidence type="ECO:0000313" key="7">
    <source>
        <dbReference type="EMBL" id="TVU32468.1"/>
    </source>
</evidence>
<feature type="transmembrane region" description="Helical" evidence="6">
    <location>
        <begin position="360"/>
        <end position="380"/>
    </location>
</feature>
<comment type="caution">
    <text evidence="7">The sequence shown here is derived from an EMBL/GenBank/DDBJ whole genome shotgun (WGS) entry which is preliminary data.</text>
</comment>
<keyword evidence="8" id="KW-1185">Reference proteome</keyword>
<feature type="transmembrane region" description="Helical" evidence="6">
    <location>
        <begin position="137"/>
        <end position="157"/>
    </location>
</feature>
<evidence type="ECO:0000313" key="8">
    <source>
        <dbReference type="Proteomes" id="UP000324897"/>
    </source>
</evidence>
<comment type="similarity">
    <text evidence="2 6">Belongs to the multi antimicrobial extrusion (MATE) (TC 2.A.66.1) family.</text>
</comment>
<dbReference type="InterPro" id="IPR002528">
    <property type="entry name" value="MATE_fam"/>
</dbReference>
<feature type="transmembrane region" description="Helical" evidence="6">
    <location>
        <begin position="21"/>
        <end position="43"/>
    </location>
</feature>
<evidence type="ECO:0000256" key="3">
    <source>
        <dbReference type="ARBA" id="ARBA00022692"/>
    </source>
</evidence>
<keyword evidence="4 6" id="KW-1133">Transmembrane helix</keyword>
<evidence type="ECO:0000256" key="5">
    <source>
        <dbReference type="ARBA" id="ARBA00023136"/>
    </source>
</evidence>
<keyword evidence="3 6" id="KW-0812">Transmembrane</keyword>
<dbReference type="GO" id="GO:1990961">
    <property type="term" value="P:xenobiotic detoxification by transmembrane export across the plasma membrane"/>
    <property type="evidence" value="ECO:0007669"/>
    <property type="project" value="InterPro"/>
</dbReference>
<protein>
    <recommendedName>
        <fullName evidence="6">Protein DETOXIFICATION</fullName>
    </recommendedName>
    <alternativeName>
        <fullName evidence="6">Multidrug and toxic compound extrusion protein</fullName>
    </alternativeName>
</protein>
<gene>
    <name evidence="7" type="ORF">EJB05_24199</name>
</gene>
<feature type="transmembrane region" description="Helical" evidence="6">
    <location>
        <begin position="275"/>
        <end position="300"/>
    </location>
</feature>
<organism evidence="7 8">
    <name type="scientific">Eragrostis curvula</name>
    <name type="common">weeping love grass</name>
    <dbReference type="NCBI Taxonomy" id="38414"/>
    <lineage>
        <taxon>Eukaryota</taxon>
        <taxon>Viridiplantae</taxon>
        <taxon>Streptophyta</taxon>
        <taxon>Embryophyta</taxon>
        <taxon>Tracheophyta</taxon>
        <taxon>Spermatophyta</taxon>
        <taxon>Magnoliopsida</taxon>
        <taxon>Liliopsida</taxon>
        <taxon>Poales</taxon>
        <taxon>Poaceae</taxon>
        <taxon>PACMAD clade</taxon>
        <taxon>Chloridoideae</taxon>
        <taxon>Eragrostideae</taxon>
        <taxon>Eragrostidinae</taxon>
        <taxon>Eragrostis</taxon>
    </lineage>
</organism>
<evidence type="ECO:0000256" key="4">
    <source>
        <dbReference type="ARBA" id="ARBA00022989"/>
    </source>
</evidence>
<dbReference type="Gramene" id="TVU32468">
    <property type="protein sequence ID" value="TVU32468"/>
    <property type="gene ID" value="EJB05_24199"/>
</dbReference>
<dbReference type="OrthoDB" id="2126698at2759"/>
<evidence type="ECO:0000256" key="2">
    <source>
        <dbReference type="ARBA" id="ARBA00010199"/>
    </source>
</evidence>
<dbReference type="AlphaFoldDB" id="A0A5J9VA07"/>
<dbReference type="CDD" id="cd13132">
    <property type="entry name" value="MATE_eukaryotic"/>
    <property type="match status" value="1"/>
</dbReference>
<reference evidence="7 8" key="1">
    <citation type="journal article" date="2019" name="Sci. Rep.">
        <title>A high-quality genome of Eragrostis curvula grass provides insights into Poaceae evolution and supports new strategies to enhance forage quality.</title>
        <authorList>
            <person name="Carballo J."/>
            <person name="Santos B.A.C.M."/>
            <person name="Zappacosta D."/>
            <person name="Garbus I."/>
            <person name="Selva J.P."/>
            <person name="Gallo C.A."/>
            <person name="Diaz A."/>
            <person name="Albertini E."/>
            <person name="Caccamo M."/>
            <person name="Echenique V."/>
        </authorList>
    </citation>
    <scope>NUCLEOTIDE SEQUENCE [LARGE SCALE GENOMIC DNA]</scope>
    <source>
        <strain evidence="8">cv. Victoria</strain>
        <tissue evidence="7">Leaf</tissue>
    </source>
</reference>
<dbReference type="InterPro" id="IPR045069">
    <property type="entry name" value="MATE_euk"/>
</dbReference>
<evidence type="ECO:0000256" key="1">
    <source>
        <dbReference type="ARBA" id="ARBA00004141"/>
    </source>
</evidence>
<proteinExistence type="inferred from homology"/>
<feature type="transmembrane region" description="Helical" evidence="6">
    <location>
        <begin position="99"/>
        <end position="117"/>
    </location>
</feature>
<dbReference type="PANTHER" id="PTHR11206">
    <property type="entry name" value="MULTIDRUG RESISTANCE PROTEIN"/>
    <property type="match status" value="1"/>
</dbReference>
<feature type="transmembrane region" description="Helical" evidence="6">
    <location>
        <begin position="419"/>
        <end position="440"/>
    </location>
</feature>
<dbReference type="GO" id="GO:0015297">
    <property type="term" value="F:antiporter activity"/>
    <property type="evidence" value="ECO:0007669"/>
    <property type="project" value="InterPro"/>
</dbReference>
<keyword evidence="5 6" id="KW-0472">Membrane</keyword>
<dbReference type="EMBL" id="RWGY01000011">
    <property type="protein sequence ID" value="TVU32468.1"/>
    <property type="molecule type" value="Genomic_DNA"/>
</dbReference>
<comment type="subcellular location">
    <subcellularLocation>
        <location evidence="1">Membrane</location>
        <topology evidence="1">Multi-pass membrane protein</topology>
    </subcellularLocation>
</comment>
<accession>A0A5J9VA07</accession>